<dbReference type="EMBL" id="LNYA01000032">
    <property type="protein sequence ID" value="KTC95739.1"/>
    <property type="molecule type" value="Genomic_DNA"/>
</dbReference>
<reference evidence="1 2" key="1">
    <citation type="submission" date="2015-11" db="EMBL/GenBank/DDBJ databases">
        <title>Genomic analysis of 38 Legionella species identifies large and diverse effector repertoires.</title>
        <authorList>
            <person name="Burstein D."/>
            <person name="Amaro F."/>
            <person name="Zusman T."/>
            <person name="Lifshitz Z."/>
            <person name="Cohen O."/>
            <person name="Gilbert J.A."/>
            <person name="Pupko T."/>
            <person name="Shuman H.A."/>
            <person name="Segal G."/>
        </authorList>
    </citation>
    <scope>NUCLEOTIDE SEQUENCE [LARGE SCALE GENOMIC DNA]</scope>
    <source>
        <strain evidence="1 2">SE-32A-C8</strain>
    </source>
</reference>
<dbReference type="PATRIC" id="fig|448.7.peg.2132"/>
<sequence>MPKNQEFAALLTNLNTNTALAANPRYKEALDAILKSNYAADANAFRTAIFNYRDVWIALSGNAFDANDFNPPNAQTDNSLFNSNNNTLGQRFVDLYQLAAKKRIELALSEANEALLQGIIYPGSPQSVRQQLAIPANETLFGKVVDWKGNGDWDANNDRHLPRTSTDEIILAAKKALLIQKIKAVNTDQARQYVENLLLASNQNHQVNFQRAAQDLGIADANVRGTLTPDLITGGSELEKAALRKAFELRVKHQFGTDFNNLGAVYAALDVATPQFNPHGQAVANGIYHQKFQTDAEANWAKSILGERYLKGMLTVHANSNELLQVANATTDTATLRGVIQPLFDGNNRYVAHAVNDANAKDLRQIAAIQALKLKIAACSDPAALKALADTRDMATLRSVLEKYPALGFSGAANSSAREILATSDARLLTSLLGAAYVRSSINSATPEQLIAAVPNANFTTNYKQHFGLTSAPQVVKQAVDVYFSDEANIIKTRQEALAGLLKAKVATLSIAELNAISQAANQGQLQAALQINGLMGVGNTAADNLIPIADPPYPLLQGYARAEELVRAHAAVNLSAQATHANFVALITNFIQNGVDGTQVLLQALPPQDQAHFRKQLVELLIKNYPLAYTTHAPIADLNALMQATDAHDVQAKIDVMLGGAAIDLSWIDESISADLQRQASARLISRQVAAYSAFPAEAHPHLLAFITHLSLDKQKAILAKPEVVGSLMKAQSIEEIRRLVGATNSSASALVAENERLNKLNKIANSAIAATLASVVPPITLSNQQINAINTQLLGHVDPKDLFRKANYQTFLTNLRDDILQVQPANRAAFNRAFGMNAQGTAIDNQTIRQAIKEQQGFNAPLIDMVVNNNPKVPTPDEIKAIELLMAISKSQNYAQGDLAAFVNAINTSATYDALLTVITTTVAINQHLVAGWKKHITPEMFASYKQDQKQRAWSNQGTYAAGIMATEQGEINTLKQRLQKITSIDKYYREELEHLGKLTQTQWISPEFEVAARQQYNTLYPKLKEFARDCDTILEELRRQKAIYEDKLNALPDTSAMPQRQQKKDIDNFRKQLKASLENINNGISYYEKASLTLNGNPSAEDALARKGLIQHLEDCKQGTNVVFTTSGITYNDFPASEKNQHFAKGYVPGAGKQAGTTNTSIATQPNKTYIVDKLQPGMCREYVMTGTKQVTDNRGQPATAADVGTFIEEAHAGHLDPKTVNKKTEVNPNATITVAQFPKDDKNQIKYTMAMAAQLLAHLDHAPTKERPIVLTGSNPVELRHLWTALMVLGENNPKMKFDHNAIKVNSTAFDPANELGKVYGFNKTALYNTYMKQPTIQQMIATIKTFTESKEAEKGSTKEVTKKIANLLQQFKTEGAKQTLDEIETANKRGRAPGLNG</sequence>
<name>A0A0W0TJQ7_LEGER</name>
<evidence type="ECO:0000313" key="1">
    <source>
        <dbReference type="EMBL" id="KTC95739.1"/>
    </source>
</evidence>
<dbReference type="STRING" id="448.Lery_2034"/>
<gene>
    <name evidence="1" type="ORF">Lery_2034</name>
</gene>
<evidence type="ECO:0000313" key="2">
    <source>
        <dbReference type="Proteomes" id="UP000054773"/>
    </source>
</evidence>
<keyword evidence="2" id="KW-1185">Reference proteome</keyword>
<protein>
    <submittedName>
        <fullName evidence="1">Interaptin</fullName>
    </submittedName>
</protein>
<comment type="caution">
    <text evidence="1">The sequence shown here is derived from an EMBL/GenBank/DDBJ whole genome shotgun (WGS) entry which is preliminary data.</text>
</comment>
<proteinExistence type="predicted"/>
<dbReference type="Proteomes" id="UP000054773">
    <property type="component" value="Unassembled WGS sequence"/>
</dbReference>
<accession>A0A0W0TJQ7</accession>
<organism evidence="1 2">
    <name type="scientific">Legionella erythra</name>
    <dbReference type="NCBI Taxonomy" id="448"/>
    <lineage>
        <taxon>Bacteria</taxon>
        <taxon>Pseudomonadati</taxon>
        <taxon>Pseudomonadota</taxon>
        <taxon>Gammaproteobacteria</taxon>
        <taxon>Legionellales</taxon>
        <taxon>Legionellaceae</taxon>
        <taxon>Legionella</taxon>
    </lineage>
</organism>